<dbReference type="SUPFAM" id="SSF51161">
    <property type="entry name" value="Trimeric LpxA-like enzymes"/>
    <property type="match status" value="1"/>
</dbReference>
<dbReference type="PIRSF" id="PIRSF000456">
    <property type="entry name" value="UDP-GlcNAc_acltr"/>
    <property type="match status" value="1"/>
</dbReference>
<dbReference type="NCBIfam" id="NF003657">
    <property type="entry name" value="PRK05289.1"/>
    <property type="match status" value="1"/>
</dbReference>
<dbReference type="PANTHER" id="PTHR43480:SF1">
    <property type="entry name" value="ACYL-[ACYL-CARRIER-PROTEIN]--UDP-N-ACETYLGLUCOSAMINE O-ACYLTRANSFERASE, MITOCHONDRIAL-RELATED"/>
    <property type="match status" value="1"/>
</dbReference>
<dbReference type="PANTHER" id="PTHR43480">
    <property type="entry name" value="ACYL-[ACYL-CARRIER-PROTEIN]--UDP-N-ACETYLGLUCOSAMINE O-ACYLTRANSFERASE"/>
    <property type="match status" value="1"/>
</dbReference>
<dbReference type="GO" id="GO:0009245">
    <property type="term" value="P:lipid A biosynthetic process"/>
    <property type="evidence" value="ECO:0007669"/>
    <property type="project" value="UniProtKB-KW"/>
</dbReference>
<dbReference type="GO" id="GO:0008780">
    <property type="term" value="F:acyl-[acyl-carrier-protein]-UDP-N-acetylglucosamine O-acyltransferase activity"/>
    <property type="evidence" value="ECO:0007669"/>
    <property type="project" value="UniProtKB-EC"/>
</dbReference>
<dbReference type="InterPro" id="IPR011004">
    <property type="entry name" value="Trimer_LpxA-like_sf"/>
</dbReference>
<keyword evidence="2" id="KW-0441">Lipid A biosynthesis</keyword>
<reference evidence="7" key="2">
    <citation type="journal article" date="2021" name="PeerJ">
        <title>Extensive microbial diversity within the chicken gut microbiome revealed by metagenomics and culture.</title>
        <authorList>
            <person name="Gilroy R."/>
            <person name="Ravi A."/>
            <person name="Getino M."/>
            <person name="Pursley I."/>
            <person name="Horton D.L."/>
            <person name="Alikhan N.F."/>
            <person name="Baker D."/>
            <person name="Gharbi K."/>
            <person name="Hall N."/>
            <person name="Watson M."/>
            <person name="Adriaenssens E.M."/>
            <person name="Foster-Nyarko E."/>
            <person name="Jarju S."/>
            <person name="Secka A."/>
            <person name="Antonio M."/>
            <person name="Oren A."/>
            <person name="Chaudhuri R.R."/>
            <person name="La Ragione R."/>
            <person name="Hildebrand F."/>
            <person name="Pallen M.J."/>
        </authorList>
    </citation>
    <scope>NUCLEOTIDE SEQUENCE</scope>
    <source>
        <strain evidence="7">ChiHjej13B12-12457</strain>
    </source>
</reference>
<dbReference type="InterPro" id="IPR037157">
    <property type="entry name" value="Acetyltransf_C_sf"/>
</dbReference>
<dbReference type="NCBIfam" id="TIGR01852">
    <property type="entry name" value="lipid_A_lpxA"/>
    <property type="match status" value="1"/>
</dbReference>
<gene>
    <name evidence="7" type="primary">lpxA</name>
    <name evidence="7" type="ORF">IAC94_06065</name>
</gene>
<dbReference type="Proteomes" id="UP000886744">
    <property type="component" value="Unassembled WGS sequence"/>
</dbReference>
<evidence type="ECO:0000256" key="5">
    <source>
        <dbReference type="ARBA" id="ARBA00023315"/>
    </source>
</evidence>
<dbReference type="InterPro" id="IPR029098">
    <property type="entry name" value="Acetyltransf_C"/>
</dbReference>
<dbReference type="Gene3D" id="1.20.1180.10">
    <property type="entry name" value="Udp N-acetylglucosamine O-acyltransferase, C-terminal domain"/>
    <property type="match status" value="1"/>
</dbReference>
<evidence type="ECO:0000313" key="8">
    <source>
        <dbReference type="Proteomes" id="UP000886744"/>
    </source>
</evidence>
<protein>
    <submittedName>
        <fullName evidence="7">Acyl-ACP--UDP-N-acetylglucosamine O-acyltransferase</fullName>
        <ecNumber evidence="7">2.3.1.129</ecNumber>
    </submittedName>
</protein>
<evidence type="ECO:0000313" key="7">
    <source>
        <dbReference type="EMBL" id="HIR63069.1"/>
    </source>
</evidence>
<feature type="domain" description="UDP N-acetylglucosamine O-acyltransferase C-terminal" evidence="6">
    <location>
        <begin position="173"/>
        <end position="254"/>
    </location>
</feature>
<dbReference type="InterPro" id="IPR010137">
    <property type="entry name" value="Lipid_A_LpxA"/>
</dbReference>
<dbReference type="InterPro" id="IPR001451">
    <property type="entry name" value="Hexapep"/>
</dbReference>
<comment type="caution">
    <text evidence="7">The sequence shown here is derived from an EMBL/GenBank/DDBJ whole genome shotgun (WGS) entry which is preliminary data.</text>
</comment>
<dbReference type="GO" id="GO:0016020">
    <property type="term" value="C:membrane"/>
    <property type="evidence" value="ECO:0007669"/>
    <property type="project" value="GOC"/>
</dbReference>
<keyword evidence="4" id="KW-0443">Lipid metabolism</keyword>
<dbReference type="CDD" id="cd03351">
    <property type="entry name" value="LbH_UDP-GlcNAc_AT"/>
    <property type="match status" value="1"/>
</dbReference>
<dbReference type="EC" id="2.3.1.129" evidence="7"/>
<evidence type="ECO:0000256" key="1">
    <source>
        <dbReference type="ARBA" id="ARBA00022516"/>
    </source>
</evidence>
<evidence type="ECO:0000256" key="2">
    <source>
        <dbReference type="ARBA" id="ARBA00022556"/>
    </source>
</evidence>
<dbReference type="Pfam" id="PF00132">
    <property type="entry name" value="Hexapep"/>
    <property type="match status" value="2"/>
</dbReference>
<evidence type="ECO:0000256" key="4">
    <source>
        <dbReference type="ARBA" id="ARBA00023098"/>
    </source>
</evidence>
<proteinExistence type="predicted"/>
<dbReference type="Gene3D" id="2.160.10.10">
    <property type="entry name" value="Hexapeptide repeat proteins"/>
    <property type="match status" value="1"/>
</dbReference>
<dbReference type="AlphaFoldDB" id="A0A9D1J7E5"/>
<evidence type="ECO:0000259" key="6">
    <source>
        <dbReference type="Pfam" id="PF13720"/>
    </source>
</evidence>
<evidence type="ECO:0000256" key="3">
    <source>
        <dbReference type="ARBA" id="ARBA00022679"/>
    </source>
</evidence>
<reference evidence="7" key="1">
    <citation type="submission" date="2020-10" db="EMBL/GenBank/DDBJ databases">
        <authorList>
            <person name="Gilroy R."/>
        </authorList>
    </citation>
    <scope>NUCLEOTIDE SEQUENCE</scope>
    <source>
        <strain evidence="7">ChiHjej13B12-12457</strain>
    </source>
</reference>
<sequence length="263" mass="28701">MQFSTVHPNAKIAANVDISPYCYIAEHVEIGEGCVIGPHATILDYVKIGKNCKIFPGAVVGAIPQDMKFAGEVSWVEIGDNTVIRECATVNRGTAASGKLLTKIGDNCLIMSYAHVAHDCHLGNHVIQTSYVGLAGETDVDDWAIIGGGSLAHQFCHIGVHAMIQGGSRITKDVPPYALAGRHPLSFCGLNNVGLRRRGFSNEQIDRIREIYRIIYNSGLNRSDACLEVEREVPPCIERDNILNFIRASKRGIIKFTDLSVDE</sequence>
<accession>A0A9D1J7E5</accession>
<keyword evidence="5 7" id="KW-0012">Acyltransferase</keyword>
<keyword evidence="3 7" id="KW-0808">Transferase</keyword>
<dbReference type="EMBL" id="DVHI01000074">
    <property type="protein sequence ID" value="HIR63069.1"/>
    <property type="molecule type" value="Genomic_DNA"/>
</dbReference>
<keyword evidence="1" id="KW-0444">Lipid biosynthesis</keyword>
<organism evidence="7 8">
    <name type="scientific">Candidatus Coprenecus avistercoris</name>
    <dbReference type="NCBI Taxonomy" id="2840730"/>
    <lineage>
        <taxon>Bacteria</taxon>
        <taxon>Pseudomonadati</taxon>
        <taxon>Bacteroidota</taxon>
        <taxon>Bacteroidia</taxon>
        <taxon>Bacteroidales</taxon>
        <taxon>Rikenellaceae</taxon>
        <taxon>Rikenellaceae incertae sedis</taxon>
        <taxon>Candidatus Coprenecus</taxon>
    </lineage>
</organism>
<name>A0A9D1J7E5_9BACT</name>
<dbReference type="Pfam" id="PF13720">
    <property type="entry name" value="Acetyltransf_11"/>
    <property type="match status" value="1"/>
</dbReference>